<sequence>MRSTVVDALYSQDGFWYIAVSPSSTTLTYVISVDVITGNPLYTGVPFIDVFTDHSIALKALSDIGAQRKIHGEGLIGLASTENATTIAIIDKTEVTAVFPPNHKIRTIRHVSYIHIPIARNAPKNSVFEDFQTVDNHYICDTYDLTRLFPVSGIDNPDLGFVWNCGWRKPFEILGIPQVCVYLVQGVCISKKFDKFGFTLAHVVRRSVLNPGTRYAARGLNEKNSPGNEVECELLFFKDNKFWSERWRRGSIPIRWKTTLSSKLGSPKHRVDKEQYFNGTVEYFKNLTDRFGEIPIRCISLLQTEEDHSENEIKGYFKTALEKLFDEGVTNVLFTPFDLNKHLHADGSGEAMMDFLSYIGPLGECDGFTEGILPNTIEQQQQGLMRFNCADSLDRTNLATFYYAMKFTAEWCKMMKVGLSNTPNADPNQPNLIIDQNIIDFLAEVFVCSGNVVSRLYTNTPAIKVNAIKKFSPSIVVTQSDTNITLQRRMQNVVNDPVRQKLIELWTNPPELTWFHRLGSNHLFIVPHTDDTQFPRAIFQPSKDQIEISSKESLICLPTPMVIFSFMILMFPANQKLNGITVIGGMDLKHMEPILHLTLPMVEQSTWLRFRPSNSVRWGLESIPAKYIRFLQFKFDTEDNKFSIGYMRIEGRSIYCRVPTMITHQVREYDDANKENFIEKFEDFIHSSMNLDEVLNLEKIRITLSVHEAIRNQLALERCISPWLLDPRSQLIAAPTPKAGFCAFCKQPIENNAPKYYYCMAKKLPSLIMQYKPQQSDKDLKDCFCVCSNCNEKAEILAGITLAYEEEYYPEELPLPHFEMTPPSLELMEKNQALTNEATSAYINEESSLLWATGGHQKLEKDEEKELELFIVQQAIVLRFVVETKCDNIAIFDENKNQLEMKRLNEDEVEYRFKEQPITQRLKFYLKAVDDEAVLTRIRAHFIRTEFPLEEVKVHEPEKFITRQTVSPPIIDWNYDSASRTETFKLIKVLKIVEMQVEVVVSRGASSPLSFYLAFYKKDQFIESTHVILPEASHGSKLWYNIGGEKGTKADKICVFYCDRTPNLKPHNIKFVVK</sequence>
<dbReference type="InterPro" id="IPR002013">
    <property type="entry name" value="SAC_dom"/>
</dbReference>
<evidence type="ECO:0000259" key="1">
    <source>
        <dbReference type="PROSITE" id="PS50275"/>
    </source>
</evidence>
<dbReference type="EMBL" id="JAPFFF010000037">
    <property type="protein sequence ID" value="KAK8842542.1"/>
    <property type="molecule type" value="Genomic_DNA"/>
</dbReference>
<feature type="domain" description="SAC" evidence="1">
    <location>
        <begin position="128"/>
        <end position="459"/>
    </location>
</feature>
<gene>
    <name evidence="2" type="ORF">M9Y10_025398</name>
</gene>
<dbReference type="PROSITE" id="PS50275">
    <property type="entry name" value="SAC"/>
    <property type="match status" value="1"/>
</dbReference>
<protein>
    <recommendedName>
        <fullName evidence="1">SAC domain-containing protein</fullName>
    </recommendedName>
</protein>
<evidence type="ECO:0000313" key="3">
    <source>
        <dbReference type="Proteomes" id="UP001470230"/>
    </source>
</evidence>
<dbReference type="PANTHER" id="PTHR46817:SF1">
    <property type="entry name" value="SAC DOMAIN-CONTAINING PROTEIN"/>
    <property type="match status" value="1"/>
</dbReference>
<comment type="caution">
    <text evidence="2">The sequence shown here is derived from an EMBL/GenBank/DDBJ whole genome shotgun (WGS) entry which is preliminary data.</text>
</comment>
<organism evidence="2 3">
    <name type="scientific">Tritrichomonas musculus</name>
    <dbReference type="NCBI Taxonomy" id="1915356"/>
    <lineage>
        <taxon>Eukaryota</taxon>
        <taxon>Metamonada</taxon>
        <taxon>Parabasalia</taxon>
        <taxon>Tritrichomonadida</taxon>
        <taxon>Tritrichomonadidae</taxon>
        <taxon>Tritrichomonas</taxon>
    </lineage>
</organism>
<dbReference type="Pfam" id="PF02383">
    <property type="entry name" value="Syja_N"/>
    <property type="match status" value="1"/>
</dbReference>
<reference evidence="2 3" key="1">
    <citation type="submission" date="2024-04" db="EMBL/GenBank/DDBJ databases">
        <title>Tritrichomonas musculus Genome.</title>
        <authorList>
            <person name="Alves-Ferreira E."/>
            <person name="Grigg M."/>
            <person name="Lorenzi H."/>
            <person name="Galac M."/>
        </authorList>
    </citation>
    <scope>NUCLEOTIDE SEQUENCE [LARGE SCALE GENOMIC DNA]</scope>
    <source>
        <strain evidence="2 3">EAF2021</strain>
    </source>
</reference>
<dbReference type="PANTHER" id="PTHR46817">
    <property type="entry name" value="PHOSPHOINOSITIDE PHOSPHATASE SAC9-RELATED"/>
    <property type="match status" value="1"/>
</dbReference>
<keyword evidence="3" id="KW-1185">Reference proteome</keyword>
<name>A0ABR2H8K4_9EUKA</name>
<evidence type="ECO:0000313" key="2">
    <source>
        <dbReference type="EMBL" id="KAK8842542.1"/>
    </source>
</evidence>
<accession>A0ABR2H8K4</accession>
<proteinExistence type="predicted"/>
<dbReference type="Proteomes" id="UP001470230">
    <property type="component" value="Unassembled WGS sequence"/>
</dbReference>